<dbReference type="InterPro" id="IPR004914">
    <property type="entry name" value="Antirestrict"/>
</dbReference>
<organism evidence="2 3">
    <name type="scientific">Pseudomonas arsenicoxydans</name>
    <dbReference type="NCBI Taxonomy" id="702115"/>
    <lineage>
        <taxon>Bacteria</taxon>
        <taxon>Pseudomonadati</taxon>
        <taxon>Pseudomonadota</taxon>
        <taxon>Gammaproteobacteria</taxon>
        <taxon>Pseudomonadales</taxon>
        <taxon>Pseudomonadaceae</taxon>
        <taxon>Pseudomonas</taxon>
    </lineage>
</organism>
<comment type="similarity">
    <text evidence="1">Belongs to the antirestriction protein family.</text>
</comment>
<dbReference type="RefSeq" id="WP_140672058.1">
    <property type="nucleotide sequence ID" value="NZ_RCZE01000024.1"/>
</dbReference>
<dbReference type="EMBL" id="RCZE01000024">
    <property type="protein sequence ID" value="TPG65735.1"/>
    <property type="molecule type" value="Genomic_DNA"/>
</dbReference>
<sequence length="139" mass="15769">MTATKKTTPVVTASLVPEHRRMCCVFRYFGRFSVEVEQYTQATMRESCEAYTGGVWDYYELSNGGFYMAPNGAETYSVSRTNYFEGELSAEAVGIMTTLAGLMITWGRYEVDMLGLRYESLIDYARSHAEWSLIRAALD</sequence>
<dbReference type="AlphaFoldDB" id="A0A502GVX8"/>
<proteinExistence type="inferred from homology"/>
<reference evidence="2 3" key="1">
    <citation type="journal article" date="2019" name="Environ. Microbiol.">
        <title>Species interactions and distinct microbial communities in high Arctic permafrost affected cryosols are associated with the CH4 and CO2 gas fluxes.</title>
        <authorList>
            <person name="Altshuler I."/>
            <person name="Hamel J."/>
            <person name="Turney S."/>
            <person name="Magnuson E."/>
            <person name="Levesque R."/>
            <person name="Greer C."/>
            <person name="Whyte L.G."/>
        </authorList>
    </citation>
    <scope>NUCLEOTIDE SEQUENCE [LARGE SCALE GENOMIC DNA]</scope>
    <source>
        <strain evidence="2 3">E3</strain>
    </source>
</reference>
<dbReference type="Proteomes" id="UP000317933">
    <property type="component" value="Unassembled WGS sequence"/>
</dbReference>
<accession>A0A502GVX8</accession>
<protein>
    <submittedName>
        <fullName evidence="2">Antirestriction protein</fullName>
    </submittedName>
</protein>
<comment type="caution">
    <text evidence="2">The sequence shown here is derived from an EMBL/GenBank/DDBJ whole genome shotgun (WGS) entry which is preliminary data.</text>
</comment>
<evidence type="ECO:0000313" key="2">
    <source>
        <dbReference type="EMBL" id="TPG65735.1"/>
    </source>
</evidence>
<name>A0A502GVX8_9PSED</name>
<evidence type="ECO:0000313" key="3">
    <source>
        <dbReference type="Proteomes" id="UP000317933"/>
    </source>
</evidence>
<dbReference type="InterPro" id="IPR042297">
    <property type="entry name" value="Antirestriction_sf"/>
</dbReference>
<evidence type="ECO:0000256" key="1">
    <source>
        <dbReference type="ARBA" id="ARBA00008618"/>
    </source>
</evidence>
<dbReference type="Gene3D" id="3.30.70.3580">
    <property type="entry name" value="Antirestriction protein"/>
    <property type="match status" value="1"/>
</dbReference>
<dbReference type="Pfam" id="PF03230">
    <property type="entry name" value="Antirestrict"/>
    <property type="match status" value="1"/>
</dbReference>
<gene>
    <name evidence="2" type="ORF">EAH78_31180</name>
</gene>